<name>F4QQ78_9CAUL</name>
<dbReference type="InterPro" id="IPR052893">
    <property type="entry name" value="TCS_response_regulator"/>
</dbReference>
<dbReference type="InterPro" id="IPR001789">
    <property type="entry name" value="Sig_transdc_resp-reg_receiver"/>
</dbReference>
<dbReference type="SMART" id="SM00448">
    <property type="entry name" value="REC"/>
    <property type="match status" value="1"/>
</dbReference>
<evidence type="ECO:0000313" key="3">
    <source>
        <dbReference type="EMBL" id="EGF90365.1"/>
    </source>
</evidence>
<dbReference type="OrthoDB" id="9793549at2"/>
<dbReference type="PANTHER" id="PTHR44520">
    <property type="entry name" value="RESPONSE REGULATOR RCP1-RELATED"/>
    <property type="match status" value="1"/>
</dbReference>
<gene>
    <name evidence="3" type="ORF">ABI_33860</name>
</gene>
<dbReference type="AlphaFoldDB" id="F4QQ78"/>
<dbReference type="PANTHER" id="PTHR44520:SF2">
    <property type="entry name" value="RESPONSE REGULATOR RCP1"/>
    <property type="match status" value="1"/>
</dbReference>
<evidence type="ECO:0000313" key="4">
    <source>
        <dbReference type="Proteomes" id="UP000006512"/>
    </source>
</evidence>
<evidence type="ECO:0000256" key="1">
    <source>
        <dbReference type="PROSITE-ProRule" id="PRU00169"/>
    </source>
</evidence>
<dbReference type="EMBL" id="GL883079">
    <property type="protein sequence ID" value="EGF90365.1"/>
    <property type="molecule type" value="Genomic_DNA"/>
</dbReference>
<dbReference type="Gene3D" id="3.40.50.2300">
    <property type="match status" value="1"/>
</dbReference>
<reference evidence="4" key="1">
    <citation type="submission" date="2011-03" db="EMBL/GenBank/DDBJ databases">
        <title>Draft genome sequence of Brevundimonas diminuta.</title>
        <authorList>
            <person name="Brown P.J.B."/>
            <person name="Buechlein A."/>
            <person name="Hemmerich C."/>
            <person name="Brun Y.V."/>
        </authorList>
    </citation>
    <scope>NUCLEOTIDE SEQUENCE [LARGE SCALE GENOMIC DNA]</scope>
    <source>
        <strain evidence="4">C19</strain>
    </source>
</reference>
<proteinExistence type="predicted"/>
<evidence type="ECO:0000259" key="2">
    <source>
        <dbReference type="PROSITE" id="PS50110"/>
    </source>
</evidence>
<dbReference type="CDD" id="cd17557">
    <property type="entry name" value="REC_Rcp-like"/>
    <property type="match status" value="1"/>
</dbReference>
<sequence length="152" mass="16658">MSKRLIEDNRPAEILLVDDNRGDALLAQHALREASFATNLTVAQTGEIAMAILRGDGDHCGKRLPDLILLDLQLPQMSGLDVLTAIKAGDRTKHIPVIVMSNSGAGRNVMTSYRLHANAYVVKPLDITKYREAIALMEQFFFVLATLAEAES</sequence>
<protein>
    <submittedName>
        <fullName evidence="3">Response regulator</fullName>
    </submittedName>
</protein>
<dbReference type="Proteomes" id="UP000006512">
    <property type="component" value="Unassembled WGS sequence"/>
</dbReference>
<feature type="modified residue" description="4-aspartylphosphate" evidence="1">
    <location>
        <position position="71"/>
    </location>
</feature>
<dbReference type="eggNOG" id="COG0784">
    <property type="taxonomic scope" value="Bacteria"/>
</dbReference>
<dbReference type="Pfam" id="PF00072">
    <property type="entry name" value="Response_reg"/>
    <property type="match status" value="1"/>
</dbReference>
<keyword evidence="1" id="KW-0597">Phosphoprotein</keyword>
<dbReference type="RefSeq" id="WP_006274168.1">
    <property type="nucleotide sequence ID" value="NZ_GL883079.1"/>
</dbReference>
<organism evidence="3 4">
    <name type="scientific">Asticcacaulis biprosthecium C19</name>
    <dbReference type="NCBI Taxonomy" id="715226"/>
    <lineage>
        <taxon>Bacteria</taxon>
        <taxon>Pseudomonadati</taxon>
        <taxon>Pseudomonadota</taxon>
        <taxon>Alphaproteobacteria</taxon>
        <taxon>Caulobacterales</taxon>
        <taxon>Caulobacteraceae</taxon>
        <taxon>Asticcacaulis</taxon>
    </lineage>
</organism>
<dbReference type="InterPro" id="IPR011006">
    <property type="entry name" value="CheY-like_superfamily"/>
</dbReference>
<dbReference type="SUPFAM" id="SSF52172">
    <property type="entry name" value="CheY-like"/>
    <property type="match status" value="1"/>
</dbReference>
<keyword evidence="4" id="KW-1185">Reference proteome</keyword>
<dbReference type="STRING" id="715226.ABI_33860"/>
<dbReference type="PROSITE" id="PS50110">
    <property type="entry name" value="RESPONSE_REGULATORY"/>
    <property type="match status" value="1"/>
</dbReference>
<accession>F4QQ78</accession>
<dbReference type="HOGENOM" id="CLU_000445_69_17_5"/>
<dbReference type="GO" id="GO:0000160">
    <property type="term" value="P:phosphorelay signal transduction system"/>
    <property type="evidence" value="ECO:0007669"/>
    <property type="project" value="InterPro"/>
</dbReference>
<feature type="domain" description="Response regulatory" evidence="2">
    <location>
        <begin position="13"/>
        <end position="138"/>
    </location>
</feature>